<keyword evidence="3 6" id="KW-0812">Transmembrane</keyword>
<sequence length="406" mass="45780">MIVSELIWGICTSCASTVHNANQMYAVRFFIGFAEAVHFPASYFVMSSWYTPDELFKRAGFYNSMAAVGYATSGFIQSACERGLNGVMGKSSWRWQFIIDGVITLGFTLYGFLFFPGTPYSSKKFGLLTQDEMTFARKRLESKVTSIPKKWTWKTIKDIFCTWQVYVLTGLWVGHHLIWYEPAVKMYLNAHTDKYNIQERANIPAYVHAVSIGYAMLVPAISPVFDKIYIVIVVAILTYYANIIAIIWNVSPKLLFSGFYLQGIFSSGLAPLFYAWVAVLCNDSPEKKAFVLALINALAYATLAWVTPIQWNTKDAPNYHTGYRVNIGCLTAALLFFILTYVLDKWDLKLIPKYAGNRHRGADEDLLHQSDSETSSVDEKHVVVELSSSDNASAKDEVREVKVSSV</sequence>
<comment type="subcellular location">
    <subcellularLocation>
        <location evidence="1">Membrane</location>
        <topology evidence="1">Multi-pass membrane protein</topology>
    </subcellularLocation>
</comment>
<feature type="transmembrane region" description="Helical" evidence="6">
    <location>
        <begin position="323"/>
        <end position="343"/>
    </location>
</feature>
<keyword evidence="4 6" id="KW-1133">Transmembrane helix</keyword>
<feature type="transmembrane region" description="Helical" evidence="6">
    <location>
        <begin position="254"/>
        <end position="277"/>
    </location>
</feature>
<name>A0A9W6WCB5_CANBO</name>
<evidence type="ECO:0000256" key="1">
    <source>
        <dbReference type="ARBA" id="ARBA00004141"/>
    </source>
</evidence>
<dbReference type="GO" id="GO:0022857">
    <property type="term" value="F:transmembrane transporter activity"/>
    <property type="evidence" value="ECO:0007669"/>
    <property type="project" value="InterPro"/>
</dbReference>
<evidence type="ECO:0000256" key="4">
    <source>
        <dbReference type="ARBA" id="ARBA00022989"/>
    </source>
</evidence>
<evidence type="ECO:0000313" key="7">
    <source>
        <dbReference type="EMBL" id="GME76811.1"/>
    </source>
</evidence>
<dbReference type="GO" id="GO:0016020">
    <property type="term" value="C:membrane"/>
    <property type="evidence" value="ECO:0007669"/>
    <property type="project" value="UniProtKB-SubCell"/>
</dbReference>
<evidence type="ECO:0000256" key="6">
    <source>
        <dbReference type="SAM" id="Phobius"/>
    </source>
</evidence>
<feature type="transmembrane region" description="Helical" evidence="6">
    <location>
        <begin position="203"/>
        <end position="221"/>
    </location>
</feature>
<dbReference type="EMBL" id="BSXN01002510">
    <property type="protein sequence ID" value="GME76811.1"/>
    <property type="molecule type" value="Genomic_DNA"/>
</dbReference>
<keyword evidence="8" id="KW-1185">Reference proteome</keyword>
<feature type="transmembrane region" description="Helical" evidence="6">
    <location>
        <begin position="289"/>
        <end position="311"/>
    </location>
</feature>
<dbReference type="AlphaFoldDB" id="A0A9W6WCB5"/>
<accession>A0A9W6WCB5</accession>
<dbReference type="Gene3D" id="1.20.1250.20">
    <property type="entry name" value="MFS general substrate transporter like domains"/>
    <property type="match status" value="1"/>
</dbReference>
<dbReference type="Pfam" id="PF07690">
    <property type="entry name" value="MFS_1"/>
    <property type="match status" value="1"/>
</dbReference>
<protein>
    <submittedName>
        <fullName evidence="7">Unnamed protein product</fullName>
    </submittedName>
</protein>
<evidence type="ECO:0000313" key="8">
    <source>
        <dbReference type="Proteomes" id="UP001165120"/>
    </source>
</evidence>
<dbReference type="InterPro" id="IPR011701">
    <property type="entry name" value="MFS"/>
</dbReference>
<reference evidence="7" key="1">
    <citation type="submission" date="2023-04" db="EMBL/GenBank/DDBJ databases">
        <title>Candida boidinii NBRC 10035.</title>
        <authorList>
            <person name="Ichikawa N."/>
            <person name="Sato H."/>
            <person name="Tonouchi N."/>
        </authorList>
    </citation>
    <scope>NUCLEOTIDE SEQUENCE</scope>
    <source>
        <strain evidence="7">NBRC 10035</strain>
    </source>
</reference>
<proteinExistence type="predicted"/>
<dbReference type="PANTHER" id="PTHR43791:SF36">
    <property type="entry name" value="TRANSPORTER, PUTATIVE (AFU_ORTHOLOGUE AFUA_6G08340)-RELATED"/>
    <property type="match status" value="1"/>
</dbReference>
<dbReference type="Proteomes" id="UP001165120">
    <property type="component" value="Unassembled WGS sequence"/>
</dbReference>
<evidence type="ECO:0000256" key="3">
    <source>
        <dbReference type="ARBA" id="ARBA00022692"/>
    </source>
</evidence>
<dbReference type="SUPFAM" id="SSF103473">
    <property type="entry name" value="MFS general substrate transporter"/>
    <property type="match status" value="1"/>
</dbReference>
<feature type="transmembrane region" description="Helical" evidence="6">
    <location>
        <begin position="228"/>
        <end position="248"/>
    </location>
</feature>
<comment type="caution">
    <text evidence="7">The sequence shown here is derived from an EMBL/GenBank/DDBJ whole genome shotgun (WGS) entry which is preliminary data.</text>
</comment>
<feature type="transmembrane region" description="Helical" evidence="6">
    <location>
        <begin position="159"/>
        <end position="179"/>
    </location>
</feature>
<organism evidence="7 8">
    <name type="scientific">Candida boidinii</name>
    <name type="common">Yeast</name>
    <dbReference type="NCBI Taxonomy" id="5477"/>
    <lineage>
        <taxon>Eukaryota</taxon>
        <taxon>Fungi</taxon>
        <taxon>Dikarya</taxon>
        <taxon>Ascomycota</taxon>
        <taxon>Saccharomycotina</taxon>
        <taxon>Pichiomycetes</taxon>
        <taxon>Pichiales</taxon>
        <taxon>Pichiaceae</taxon>
        <taxon>Ogataea</taxon>
        <taxon>Ogataea/Candida clade</taxon>
    </lineage>
</organism>
<evidence type="ECO:0000256" key="5">
    <source>
        <dbReference type="ARBA" id="ARBA00023136"/>
    </source>
</evidence>
<dbReference type="InterPro" id="IPR036259">
    <property type="entry name" value="MFS_trans_sf"/>
</dbReference>
<gene>
    <name evidence="7" type="ORF">Cboi02_000532000</name>
</gene>
<keyword evidence="5 6" id="KW-0472">Membrane</keyword>
<keyword evidence="2" id="KW-0813">Transport</keyword>
<dbReference type="PANTHER" id="PTHR43791">
    <property type="entry name" value="PERMEASE-RELATED"/>
    <property type="match status" value="1"/>
</dbReference>
<feature type="transmembrane region" description="Helical" evidence="6">
    <location>
        <begin position="95"/>
        <end position="115"/>
    </location>
</feature>
<evidence type="ECO:0000256" key="2">
    <source>
        <dbReference type="ARBA" id="ARBA00022448"/>
    </source>
</evidence>
<feature type="transmembrane region" description="Helical" evidence="6">
    <location>
        <begin position="25"/>
        <end position="46"/>
    </location>
</feature>